<evidence type="ECO:0000313" key="3">
    <source>
        <dbReference type="RefSeq" id="XP_022947739.1"/>
    </source>
</evidence>
<dbReference type="RefSeq" id="XP_022947739.1">
    <property type="nucleotide sequence ID" value="XM_023091971.1"/>
</dbReference>
<accession>A0A6J1G7S8</accession>
<reference evidence="2 3" key="1">
    <citation type="submission" date="2025-04" db="UniProtKB">
        <authorList>
            <consortium name="RefSeq"/>
        </authorList>
    </citation>
    <scope>IDENTIFICATION</scope>
    <source>
        <tissue evidence="2 3">Young leaves</tissue>
    </source>
</reference>
<dbReference type="GO" id="GO:0000423">
    <property type="term" value="P:mitophagy"/>
    <property type="evidence" value="ECO:0007669"/>
    <property type="project" value="TreeGrafter"/>
</dbReference>
<dbReference type="InterPro" id="IPR015943">
    <property type="entry name" value="WD40/YVTN_repeat-like_dom_sf"/>
</dbReference>
<name>A0A6J1G7S8_CUCMO</name>
<dbReference type="Proteomes" id="UP000504609">
    <property type="component" value="Unplaced"/>
</dbReference>
<evidence type="ECO:0000313" key="1">
    <source>
        <dbReference type="Proteomes" id="UP000504609"/>
    </source>
</evidence>
<dbReference type="GO" id="GO:1990756">
    <property type="term" value="F:ubiquitin-like ligase-substrate adaptor activity"/>
    <property type="evidence" value="ECO:0007669"/>
    <property type="project" value="TreeGrafter"/>
</dbReference>
<proteinExistence type="predicted"/>
<sequence>MKNIVGILASREISTNTKKILESQRRLHSCVEEYTLKHCSTVPIFHSTTIPQGIIEFFQGGDLFYCRSAILEDHPKVFEWITSCQLPVRSIIKFDESNWKFVQALQWHQNASISTHLALIFMTGEVAVIENAGHEYHYITSKPTLIDRSISLHAEEEILAFTIDKELHIWRYNQDNHSHAILIASGTIKKVQFHPLGAPYILTAEVNNCKNLKRSVLITFRSYHPEGSNDILLTTTSTAPDFSIVVDESAEAASTFRIRRKVTNFCPLTIEMNPLITFNPPASESLIMEEQTVVECLRVVGLKIWQYDAKADNVLENERLCIPNVVLNCERSADISPCGKFLVACVVNRQKADEKIFKLFYEQLDDSTLCTLVYDIRVYSIADCSFGRVLKTKGIKAGYAVNAIQFSPTSKYIVVGYGRRHYSLKGIGWPCPYTILEIYRISDMKLIRSISSHTAVINVARFHPKPGEGVVYCTKELKGGRIIALKGYPENEEN</sequence>
<evidence type="ECO:0000313" key="2">
    <source>
        <dbReference type="RefSeq" id="XP_022947738.1"/>
    </source>
</evidence>
<dbReference type="PANTHER" id="PTHR22874:SF1">
    <property type="entry name" value="ACTIVATING MOLECULE IN BECN1-REGULATED AUTOPHAGY PROTEIN 1"/>
    <property type="match status" value="1"/>
</dbReference>
<dbReference type="AlphaFoldDB" id="A0A6J1G7S8"/>
<dbReference type="InterPro" id="IPR052596">
    <property type="entry name" value="AMBRA1_autophagy"/>
</dbReference>
<dbReference type="RefSeq" id="XP_022947738.1">
    <property type="nucleotide sequence ID" value="XM_023091970.1"/>
</dbReference>
<dbReference type="GO" id="GO:0000045">
    <property type="term" value="P:autophagosome assembly"/>
    <property type="evidence" value="ECO:0007669"/>
    <property type="project" value="TreeGrafter"/>
</dbReference>
<protein>
    <submittedName>
        <fullName evidence="2 3">Uncharacterized protein LOC111451512</fullName>
    </submittedName>
</protein>
<dbReference type="PANTHER" id="PTHR22874">
    <property type="entry name" value="ACTIVATING MOLECULE IN BECN1-REGULATED AUTOPHAGY PROTEIN 1"/>
    <property type="match status" value="1"/>
</dbReference>
<dbReference type="Gene3D" id="2.130.10.10">
    <property type="entry name" value="YVTN repeat-like/Quinoprotein amine dehydrogenase"/>
    <property type="match status" value="1"/>
</dbReference>
<dbReference type="InterPro" id="IPR036322">
    <property type="entry name" value="WD40_repeat_dom_sf"/>
</dbReference>
<dbReference type="SUPFAM" id="SSF50978">
    <property type="entry name" value="WD40 repeat-like"/>
    <property type="match status" value="1"/>
</dbReference>
<dbReference type="KEGG" id="cmos:111451512"/>
<keyword evidence="1" id="KW-1185">Reference proteome</keyword>
<dbReference type="GeneID" id="111451512"/>
<organism evidence="1 3">
    <name type="scientific">Cucurbita moschata</name>
    <name type="common">Winter crookneck squash</name>
    <name type="synonym">Cucurbita pepo var. moschata</name>
    <dbReference type="NCBI Taxonomy" id="3662"/>
    <lineage>
        <taxon>Eukaryota</taxon>
        <taxon>Viridiplantae</taxon>
        <taxon>Streptophyta</taxon>
        <taxon>Embryophyta</taxon>
        <taxon>Tracheophyta</taxon>
        <taxon>Spermatophyta</taxon>
        <taxon>Magnoliopsida</taxon>
        <taxon>eudicotyledons</taxon>
        <taxon>Gunneridae</taxon>
        <taxon>Pentapetalae</taxon>
        <taxon>rosids</taxon>
        <taxon>fabids</taxon>
        <taxon>Cucurbitales</taxon>
        <taxon>Cucurbitaceae</taxon>
        <taxon>Cucurbiteae</taxon>
        <taxon>Cucurbita</taxon>
    </lineage>
</organism>
<gene>
    <name evidence="2 3" type="primary">LOC111451512</name>
</gene>
<dbReference type="GO" id="GO:0080008">
    <property type="term" value="C:Cul4-RING E3 ubiquitin ligase complex"/>
    <property type="evidence" value="ECO:0007669"/>
    <property type="project" value="TreeGrafter"/>
</dbReference>